<gene>
    <name evidence="6" type="ORF">SAMN04488515_2242</name>
</gene>
<keyword evidence="7" id="KW-1185">Reference proteome</keyword>
<evidence type="ECO:0000313" key="7">
    <source>
        <dbReference type="Proteomes" id="UP000199167"/>
    </source>
</evidence>
<comment type="subcellular location">
    <subcellularLocation>
        <location evidence="1">Membrane</location>
        <topology evidence="1">Multi-pass membrane protein</topology>
    </subcellularLocation>
</comment>
<name>A0A1I0QVY1_9RHOB</name>
<feature type="transmembrane region" description="Helical" evidence="5">
    <location>
        <begin position="90"/>
        <end position="107"/>
    </location>
</feature>
<feature type="transmembrane region" description="Helical" evidence="5">
    <location>
        <begin position="66"/>
        <end position="84"/>
    </location>
</feature>
<protein>
    <submittedName>
        <fullName evidence="6">DoxX-like family protein</fullName>
    </submittedName>
</protein>
<evidence type="ECO:0000256" key="3">
    <source>
        <dbReference type="ARBA" id="ARBA00022989"/>
    </source>
</evidence>
<evidence type="ECO:0000313" key="6">
    <source>
        <dbReference type="EMBL" id="SEW31635.1"/>
    </source>
</evidence>
<evidence type="ECO:0000256" key="4">
    <source>
        <dbReference type="ARBA" id="ARBA00023136"/>
    </source>
</evidence>
<dbReference type="RefSeq" id="WP_089993990.1">
    <property type="nucleotide sequence ID" value="NZ_FOIZ01000001.1"/>
</dbReference>
<dbReference type="AlphaFoldDB" id="A0A1I0QVY1"/>
<evidence type="ECO:0000256" key="2">
    <source>
        <dbReference type="ARBA" id="ARBA00022692"/>
    </source>
</evidence>
<dbReference type="Proteomes" id="UP000199167">
    <property type="component" value="Unassembled WGS sequence"/>
</dbReference>
<accession>A0A1I0QVY1</accession>
<evidence type="ECO:0000256" key="1">
    <source>
        <dbReference type="ARBA" id="ARBA00004141"/>
    </source>
</evidence>
<evidence type="ECO:0000256" key="5">
    <source>
        <dbReference type="SAM" id="Phobius"/>
    </source>
</evidence>
<keyword evidence="3 5" id="KW-1133">Transmembrane helix</keyword>
<organism evidence="6 7">
    <name type="scientific">Cognatiyoonia koreensis</name>
    <dbReference type="NCBI Taxonomy" id="364200"/>
    <lineage>
        <taxon>Bacteria</taxon>
        <taxon>Pseudomonadati</taxon>
        <taxon>Pseudomonadota</taxon>
        <taxon>Alphaproteobacteria</taxon>
        <taxon>Rhodobacterales</taxon>
        <taxon>Paracoccaceae</taxon>
        <taxon>Cognatiyoonia</taxon>
    </lineage>
</organism>
<dbReference type="InterPro" id="IPR032808">
    <property type="entry name" value="DoxX"/>
</dbReference>
<dbReference type="EMBL" id="FOIZ01000001">
    <property type="protein sequence ID" value="SEW31635.1"/>
    <property type="molecule type" value="Genomic_DNA"/>
</dbReference>
<proteinExistence type="predicted"/>
<keyword evidence="4 5" id="KW-0472">Membrane</keyword>
<sequence length="117" mass="12540">MQLFILALRIGLTLAFVYFGLRKVLSDPADVAIYEAIGFGQFPRYITGSVELLCAGLLWMPGLQGIGAAGLVGTMIVGTSALTLFAGMPFWHLIGLGIMAATVAWSYRHQFGAFLPT</sequence>
<dbReference type="STRING" id="364200.SAMN04488515_2242"/>
<reference evidence="6 7" key="1">
    <citation type="submission" date="2016-10" db="EMBL/GenBank/DDBJ databases">
        <authorList>
            <person name="de Groot N.N."/>
        </authorList>
    </citation>
    <scope>NUCLEOTIDE SEQUENCE [LARGE SCALE GENOMIC DNA]</scope>
    <source>
        <strain evidence="6 7">DSM 17925</strain>
    </source>
</reference>
<keyword evidence="2 5" id="KW-0812">Transmembrane</keyword>
<dbReference type="OrthoDB" id="3576439at2"/>
<dbReference type="Pfam" id="PF07681">
    <property type="entry name" value="DoxX"/>
    <property type="match status" value="1"/>
</dbReference>
<dbReference type="GO" id="GO:0016020">
    <property type="term" value="C:membrane"/>
    <property type="evidence" value="ECO:0007669"/>
    <property type="project" value="UniProtKB-SubCell"/>
</dbReference>